<keyword evidence="2" id="KW-0371">Homeobox</keyword>
<evidence type="ECO:0000313" key="2">
    <source>
        <dbReference type="EMBL" id="EDM10851.1"/>
    </source>
</evidence>
<dbReference type="Proteomes" id="UP000234681">
    <property type="component" value="Chromosome X"/>
</dbReference>
<name>A6JMI9_RAT</name>
<gene>
    <name evidence="2" type="primary">LOC503423</name>
    <name evidence="2" type="ORF">rCG_53273</name>
</gene>
<accession>A6JMI9</accession>
<protein>
    <submittedName>
        <fullName evidence="2">Reproductive homeobox on X chromosome 8</fullName>
    </submittedName>
</protein>
<evidence type="ECO:0000256" key="1">
    <source>
        <dbReference type="SAM" id="MobiDB-lite"/>
    </source>
</evidence>
<organism evidence="2 3">
    <name type="scientific">Rattus norvegicus</name>
    <name type="common">Rat</name>
    <dbReference type="NCBI Taxonomy" id="10116"/>
    <lineage>
        <taxon>Eukaryota</taxon>
        <taxon>Metazoa</taxon>
        <taxon>Chordata</taxon>
        <taxon>Craniata</taxon>
        <taxon>Vertebrata</taxon>
        <taxon>Euteleostomi</taxon>
        <taxon>Mammalia</taxon>
        <taxon>Eutheria</taxon>
        <taxon>Euarchontoglires</taxon>
        <taxon>Glires</taxon>
        <taxon>Rodentia</taxon>
        <taxon>Myomorpha</taxon>
        <taxon>Muroidea</taxon>
        <taxon>Muridae</taxon>
        <taxon>Murinae</taxon>
        <taxon>Rattus</taxon>
    </lineage>
</organism>
<sequence>MTEARMAGPAAMTRIKANKRSQSLGAQKAIRLPHVYQASCPATATGSPSSSSRSWSAFSNVITILVLQPEGSSQDG</sequence>
<dbReference type="AlphaFoldDB" id="A6JMI9"/>
<proteinExistence type="predicted"/>
<dbReference type="EMBL" id="CH473991">
    <property type="protein sequence ID" value="EDM10851.1"/>
    <property type="molecule type" value="Genomic_DNA"/>
</dbReference>
<evidence type="ECO:0000313" key="3">
    <source>
        <dbReference type="Proteomes" id="UP000234681"/>
    </source>
</evidence>
<feature type="region of interest" description="Disordered" evidence="1">
    <location>
        <begin position="1"/>
        <end position="22"/>
    </location>
</feature>
<dbReference type="GO" id="GO:0003677">
    <property type="term" value="F:DNA binding"/>
    <property type="evidence" value="ECO:0007669"/>
    <property type="project" value="UniProtKB-KW"/>
</dbReference>
<reference evidence="3" key="1">
    <citation type="submission" date="2005-09" db="EMBL/GenBank/DDBJ databases">
        <authorList>
            <person name="Mural R.J."/>
            <person name="Li P.W."/>
            <person name="Adams M.D."/>
            <person name="Amanatides P.G."/>
            <person name="Baden-Tillson H."/>
            <person name="Barnstead M."/>
            <person name="Chin S.H."/>
            <person name="Dew I."/>
            <person name="Evans C.A."/>
            <person name="Ferriera S."/>
            <person name="Flanigan M."/>
            <person name="Fosler C."/>
            <person name="Glodek A."/>
            <person name="Gu Z."/>
            <person name="Holt R.A."/>
            <person name="Jennings D."/>
            <person name="Kraft C.L."/>
            <person name="Lu F."/>
            <person name="Nguyen T."/>
            <person name="Nusskern D.R."/>
            <person name="Pfannkoch C.M."/>
            <person name="Sitter C."/>
            <person name="Sutton G.G."/>
            <person name="Venter J.C."/>
            <person name="Wang Z."/>
            <person name="Woodage T."/>
            <person name="Zheng X.H."/>
            <person name="Zhong F."/>
        </authorList>
    </citation>
    <scope>NUCLEOTIDE SEQUENCE [LARGE SCALE GENOMIC DNA]</scope>
    <source>
        <strain>BN</strain>
        <strain evidence="3">Sprague-Dawley</strain>
    </source>
</reference>